<evidence type="ECO:0000256" key="1">
    <source>
        <dbReference type="SAM" id="MobiDB-lite"/>
    </source>
</evidence>
<dbReference type="AlphaFoldDB" id="A0A0G1EP11"/>
<comment type="caution">
    <text evidence="2">The sequence shown here is derived from an EMBL/GenBank/DDBJ whole genome shotgun (WGS) entry which is preliminary data.</text>
</comment>
<feature type="region of interest" description="Disordered" evidence="1">
    <location>
        <begin position="135"/>
        <end position="163"/>
    </location>
</feature>
<evidence type="ECO:0000313" key="3">
    <source>
        <dbReference type="Proteomes" id="UP000033907"/>
    </source>
</evidence>
<organism evidence="2 3">
    <name type="scientific">Candidatus Nomurabacteria bacterium GW2011_GWF2_43_24</name>
    <dbReference type="NCBI Taxonomy" id="1618778"/>
    <lineage>
        <taxon>Bacteria</taxon>
        <taxon>Candidatus Nomuraibacteriota</taxon>
    </lineage>
</organism>
<evidence type="ECO:0000313" key="2">
    <source>
        <dbReference type="EMBL" id="KKT11796.1"/>
    </source>
</evidence>
<protein>
    <submittedName>
        <fullName evidence="2">Uncharacterized protein</fullName>
    </submittedName>
</protein>
<dbReference type="Proteomes" id="UP000033907">
    <property type="component" value="Unassembled WGS sequence"/>
</dbReference>
<reference evidence="2 3" key="1">
    <citation type="journal article" date="2015" name="Nature">
        <title>rRNA introns, odd ribosomes, and small enigmatic genomes across a large radiation of phyla.</title>
        <authorList>
            <person name="Brown C.T."/>
            <person name="Hug L.A."/>
            <person name="Thomas B.C."/>
            <person name="Sharon I."/>
            <person name="Castelle C.J."/>
            <person name="Singh A."/>
            <person name="Wilkins M.J."/>
            <person name="Williams K.H."/>
            <person name="Banfield J.F."/>
        </authorList>
    </citation>
    <scope>NUCLEOTIDE SEQUENCE [LARGE SCALE GENOMIC DNA]</scope>
</reference>
<gene>
    <name evidence="2" type="ORF">UV91_C0001G0008</name>
</gene>
<feature type="compositionally biased region" description="Basic residues" evidence="1">
    <location>
        <begin position="153"/>
        <end position="163"/>
    </location>
</feature>
<accession>A0A0G1EP11</accession>
<proteinExistence type="predicted"/>
<feature type="compositionally biased region" description="Basic and acidic residues" evidence="1">
    <location>
        <begin position="135"/>
        <end position="149"/>
    </location>
</feature>
<name>A0A0G1EP11_9BACT</name>
<sequence>MRFHRESRPPDPRQEELVKKRNALLMEVAGELRRELDLAYKIGDFLMAKGCWSQITKEVETMEREYDACWEKAHLAQEAPSDAREGELLLRPDELLEEFQRELTFAFSTGNFNPVKIYCQKVKERIEFMERKYKEEHARTKGENQKPEVKVPQVKHRNRYFPE</sequence>
<dbReference type="EMBL" id="LCGH01000001">
    <property type="protein sequence ID" value="KKT11796.1"/>
    <property type="molecule type" value="Genomic_DNA"/>
</dbReference>